<dbReference type="PANTHER" id="PTHR42663">
    <property type="entry name" value="HYDROLASE C777.06C-RELATED-RELATED"/>
    <property type="match status" value="1"/>
</dbReference>
<evidence type="ECO:0000313" key="3">
    <source>
        <dbReference type="Proteomes" id="UP001575181"/>
    </source>
</evidence>
<accession>A0ABV4TZQ1</accession>
<dbReference type="Proteomes" id="UP001575181">
    <property type="component" value="Unassembled WGS sequence"/>
</dbReference>
<dbReference type="SUPFAM" id="SSF56281">
    <property type="entry name" value="Metallo-hydrolase/oxidoreductase"/>
    <property type="match status" value="1"/>
</dbReference>
<feature type="domain" description="Metallo-beta-lactamase" evidence="1">
    <location>
        <begin position="34"/>
        <end position="227"/>
    </location>
</feature>
<dbReference type="EMBL" id="JBGUAW010000010">
    <property type="protein sequence ID" value="MFA9462084.1"/>
    <property type="molecule type" value="Genomic_DNA"/>
</dbReference>
<protein>
    <submittedName>
        <fullName evidence="2">MBL fold metallo-hydrolase</fullName>
    </submittedName>
</protein>
<dbReference type="InterPro" id="IPR036866">
    <property type="entry name" value="RibonucZ/Hydroxyglut_hydro"/>
</dbReference>
<dbReference type="CDD" id="cd16279">
    <property type="entry name" value="metallo-hydrolase-like_MBL-fold"/>
    <property type="match status" value="1"/>
</dbReference>
<name>A0ABV4TZQ1_9GAMM</name>
<dbReference type="PANTHER" id="PTHR42663:SF6">
    <property type="entry name" value="HYDROLASE C777.06C-RELATED"/>
    <property type="match status" value="1"/>
</dbReference>
<evidence type="ECO:0000313" key="2">
    <source>
        <dbReference type="EMBL" id="MFA9462084.1"/>
    </source>
</evidence>
<dbReference type="SMART" id="SM00849">
    <property type="entry name" value="Lactamase_B"/>
    <property type="match status" value="1"/>
</dbReference>
<proteinExistence type="predicted"/>
<dbReference type="Gene3D" id="3.60.15.10">
    <property type="entry name" value="Ribonuclease Z/Hydroxyacylglutathione hydrolase-like"/>
    <property type="match status" value="1"/>
</dbReference>
<dbReference type="InterPro" id="IPR001279">
    <property type="entry name" value="Metallo-B-lactamas"/>
</dbReference>
<sequence>MEVVILGSGSSAGTPVIGCTCAVCRSGDPRNHRTRASIWVRGEEGESLLVDTSTDMRHQALREGMDRVDAVLLTHTHADHINGIDDMRAFNGLQEQVIPVYGRPATLEEAEKRFHYCFGDPPPPEKGWYIPVLEARPFTDALEWGSLTVTPIPVEHGRWPIYGYRFNNLAYITDVKRIPEASWPLLEDLDVLILDCLRYREHPTHLRVDEAVAVAERIGARRTVFTHFTHEIDFARLADALPEGMEPGHDGLRIAVSGR</sequence>
<gene>
    <name evidence="2" type="ORF">ACERLL_14790</name>
</gene>
<evidence type="ECO:0000259" key="1">
    <source>
        <dbReference type="SMART" id="SM00849"/>
    </source>
</evidence>
<organism evidence="2 3">
    <name type="scientific">Thiohalorhabdus methylotrophus</name>
    <dbReference type="NCBI Taxonomy" id="3242694"/>
    <lineage>
        <taxon>Bacteria</taxon>
        <taxon>Pseudomonadati</taxon>
        <taxon>Pseudomonadota</taxon>
        <taxon>Gammaproteobacteria</taxon>
        <taxon>Thiohalorhabdales</taxon>
        <taxon>Thiohalorhabdaceae</taxon>
        <taxon>Thiohalorhabdus</taxon>
    </lineage>
</organism>
<dbReference type="Pfam" id="PF12706">
    <property type="entry name" value="Lactamase_B_2"/>
    <property type="match status" value="1"/>
</dbReference>
<reference evidence="2 3" key="1">
    <citation type="submission" date="2024-08" db="EMBL/GenBank/DDBJ databases">
        <title>Whole-genome sequencing of halo(alkali)philic microorganisms from hypersaline lakes.</title>
        <authorList>
            <person name="Sorokin D.Y."/>
            <person name="Merkel A.Y."/>
            <person name="Messina E."/>
            <person name="Yakimov M."/>
        </authorList>
    </citation>
    <scope>NUCLEOTIDE SEQUENCE [LARGE SCALE GENOMIC DNA]</scope>
    <source>
        <strain evidence="2 3">Cl-TMA</strain>
    </source>
</reference>
<dbReference type="RefSeq" id="WP_373656870.1">
    <property type="nucleotide sequence ID" value="NZ_JBGUAW010000010.1"/>
</dbReference>
<keyword evidence="3" id="KW-1185">Reference proteome</keyword>
<comment type="caution">
    <text evidence="2">The sequence shown here is derived from an EMBL/GenBank/DDBJ whole genome shotgun (WGS) entry which is preliminary data.</text>
</comment>